<organism evidence="8 9">
    <name type="scientific">Desulfosalsimonas propionicica</name>
    <dbReference type="NCBI Taxonomy" id="332175"/>
    <lineage>
        <taxon>Bacteria</taxon>
        <taxon>Pseudomonadati</taxon>
        <taxon>Thermodesulfobacteriota</taxon>
        <taxon>Desulfobacteria</taxon>
        <taxon>Desulfobacterales</taxon>
        <taxon>Desulfosalsimonadaceae</taxon>
        <taxon>Desulfosalsimonas</taxon>
    </lineage>
</organism>
<dbReference type="GO" id="GO:0003735">
    <property type="term" value="F:structural constituent of ribosome"/>
    <property type="evidence" value="ECO:0007669"/>
    <property type="project" value="InterPro"/>
</dbReference>
<dbReference type="GO" id="GO:0070181">
    <property type="term" value="F:small ribosomal subunit rRNA binding"/>
    <property type="evidence" value="ECO:0007669"/>
    <property type="project" value="TreeGrafter"/>
</dbReference>
<comment type="function">
    <text evidence="4 6">Binds together with bS18 to 16S ribosomal RNA.</text>
</comment>
<dbReference type="GO" id="GO:1990904">
    <property type="term" value="C:ribonucleoprotein complex"/>
    <property type="evidence" value="ECO:0007669"/>
    <property type="project" value="UniProtKB-KW"/>
</dbReference>
<feature type="compositionally biased region" description="Low complexity" evidence="7">
    <location>
        <begin position="107"/>
        <end position="116"/>
    </location>
</feature>
<dbReference type="Gene3D" id="3.30.70.60">
    <property type="match status" value="1"/>
</dbReference>
<dbReference type="NCBIfam" id="TIGR00166">
    <property type="entry name" value="S6"/>
    <property type="match status" value="1"/>
</dbReference>
<dbReference type="AlphaFoldDB" id="A0A7W0C9S1"/>
<proteinExistence type="inferred from homology"/>
<name>A0A7W0C9S1_9BACT</name>
<reference evidence="8 9" key="1">
    <citation type="submission" date="2020-07" db="EMBL/GenBank/DDBJ databases">
        <title>Genomic Encyclopedia of Type Strains, Phase IV (KMG-IV): sequencing the most valuable type-strain genomes for metagenomic binning, comparative biology and taxonomic classification.</title>
        <authorList>
            <person name="Goeker M."/>
        </authorList>
    </citation>
    <scope>NUCLEOTIDE SEQUENCE [LARGE SCALE GENOMIC DNA]</scope>
    <source>
        <strain evidence="8 9">DSM 17721</strain>
    </source>
</reference>
<dbReference type="GO" id="GO:0005840">
    <property type="term" value="C:ribosome"/>
    <property type="evidence" value="ECO:0007669"/>
    <property type="project" value="UniProtKB-KW"/>
</dbReference>
<dbReference type="InterPro" id="IPR014717">
    <property type="entry name" value="Transl_elong_EF1B/ribsomal_bS6"/>
</dbReference>
<protein>
    <recommendedName>
        <fullName evidence="5 6">Small ribosomal subunit protein bS6</fullName>
    </recommendedName>
</protein>
<comment type="similarity">
    <text evidence="1 6">Belongs to the bacterial ribosomal protein bS6 family.</text>
</comment>
<evidence type="ECO:0000313" key="8">
    <source>
        <dbReference type="EMBL" id="MBA2881790.1"/>
    </source>
</evidence>
<dbReference type="PANTHER" id="PTHR21011">
    <property type="entry name" value="MITOCHONDRIAL 28S RIBOSOMAL PROTEIN S6"/>
    <property type="match status" value="1"/>
</dbReference>
<dbReference type="GO" id="GO:0005737">
    <property type="term" value="C:cytoplasm"/>
    <property type="evidence" value="ECO:0007669"/>
    <property type="project" value="UniProtKB-ARBA"/>
</dbReference>
<accession>A0A7W0C9S1</accession>
<evidence type="ECO:0000256" key="7">
    <source>
        <dbReference type="SAM" id="MobiDB-lite"/>
    </source>
</evidence>
<dbReference type="InterPro" id="IPR000529">
    <property type="entry name" value="Ribosomal_bS6"/>
</dbReference>
<dbReference type="EMBL" id="JACDUS010000005">
    <property type="protein sequence ID" value="MBA2881790.1"/>
    <property type="molecule type" value="Genomic_DNA"/>
</dbReference>
<dbReference type="GO" id="GO:0006412">
    <property type="term" value="P:translation"/>
    <property type="evidence" value="ECO:0007669"/>
    <property type="project" value="UniProtKB-UniRule"/>
</dbReference>
<dbReference type="PANTHER" id="PTHR21011:SF1">
    <property type="entry name" value="SMALL RIBOSOMAL SUBUNIT PROTEIN BS6M"/>
    <property type="match status" value="1"/>
</dbReference>
<dbReference type="Proteomes" id="UP000525298">
    <property type="component" value="Unassembled WGS sequence"/>
</dbReference>
<keyword evidence="3 6" id="KW-0687">Ribonucleoprotein</keyword>
<dbReference type="InterPro" id="IPR035980">
    <property type="entry name" value="Ribosomal_bS6_sf"/>
</dbReference>
<keyword evidence="6" id="KW-0694">RNA-binding</keyword>
<evidence type="ECO:0000256" key="4">
    <source>
        <dbReference type="ARBA" id="ARBA00035104"/>
    </source>
</evidence>
<comment type="caution">
    <text evidence="8">The sequence shown here is derived from an EMBL/GenBank/DDBJ whole genome shotgun (WGS) entry which is preliminary data.</text>
</comment>
<evidence type="ECO:0000256" key="2">
    <source>
        <dbReference type="ARBA" id="ARBA00022980"/>
    </source>
</evidence>
<gene>
    <name evidence="6" type="primary">rpsF</name>
    <name evidence="8" type="ORF">HNR65_002121</name>
</gene>
<evidence type="ECO:0000256" key="6">
    <source>
        <dbReference type="HAMAP-Rule" id="MF_00360"/>
    </source>
</evidence>
<dbReference type="CDD" id="cd00473">
    <property type="entry name" value="bS6"/>
    <property type="match status" value="1"/>
</dbReference>
<dbReference type="Pfam" id="PF01250">
    <property type="entry name" value="Ribosomal_S6"/>
    <property type="match status" value="1"/>
</dbReference>
<dbReference type="SUPFAM" id="SSF54995">
    <property type="entry name" value="Ribosomal protein S6"/>
    <property type="match status" value="1"/>
</dbReference>
<dbReference type="RefSeq" id="WP_181551443.1">
    <property type="nucleotide sequence ID" value="NZ_JACDUS010000005.1"/>
</dbReference>
<keyword evidence="2 6" id="KW-0689">Ribosomal protein</keyword>
<feature type="region of interest" description="Disordered" evidence="7">
    <location>
        <begin position="100"/>
        <end position="148"/>
    </location>
</feature>
<feature type="compositionally biased region" description="Low complexity" evidence="7">
    <location>
        <begin position="124"/>
        <end position="137"/>
    </location>
</feature>
<evidence type="ECO:0000256" key="1">
    <source>
        <dbReference type="ARBA" id="ARBA00009512"/>
    </source>
</evidence>
<evidence type="ECO:0000313" key="9">
    <source>
        <dbReference type="Proteomes" id="UP000525298"/>
    </source>
</evidence>
<keyword evidence="6" id="KW-0699">rRNA-binding</keyword>
<evidence type="ECO:0000256" key="5">
    <source>
        <dbReference type="ARBA" id="ARBA00035294"/>
    </source>
</evidence>
<sequence length="148" mass="16659">MNHYENIVIIDADVGQDDKKALMERLEEQMNRRNGVLIELDDWGTRKLAYEIGKKRQGQYVRIDFCGNGEVVSAMERTLVHDQRVLRFMTIRLEENVDAESLKAAKEPQQAAAESPAETDTSEAEATQTPQAAAVPEEQAEPAAEEKE</sequence>
<evidence type="ECO:0000256" key="3">
    <source>
        <dbReference type="ARBA" id="ARBA00023274"/>
    </source>
</evidence>
<keyword evidence="9" id="KW-1185">Reference proteome</keyword>
<dbReference type="InterPro" id="IPR020814">
    <property type="entry name" value="Ribosomal_S6_plastid/chlpt"/>
</dbReference>
<dbReference type="HAMAP" id="MF_00360">
    <property type="entry name" value="Ribosomal_bS6"/>
    <property type="match status" value="1"/>
</dbReference>